<evidence type="ECO:0000256" key="2">
    <source>
        <dbReference type="SAM" id="Phobius"/>
    </source>
</evidence>
<protein>
    <submittedName>
        <fullName evidence="3">Transmembrane protein, putative</fullName>
    </submittedName>
</protein>
<evidence type="ECO:0000256" key="1">
    <source>
        <dbReference type="SAM" id="MobiDB-lite"/>
    </source>
</evidence>
<keyword evidence="2 3" id="KW-0812">Transmembrane</keyword>
<dbReference type="EnsemblPlants" id="AES90458">
    <property type="protein sequence ID" value="AES90458"/>
    <property type="gene ID" value="MTR_4g091420"/>
</dbReference>
<evidence type="ECO:0000313" key="4">
    <source>
        <dbReference type="EnsemblPlants" id="AES90458"/>
    </source>
</evidence>
<reference evidence="3 5" key="2">
    <citation type="journal article" date="2014" name="BMC Genomics">
        <title>An improved genome release (version Mt4.0) for the model legume Medicago truncatula.</title>
        <authorList>
            <person name="Tang H."/>
            <person name="Krishnakumar V."/>
            <person name="Bidwell S."/>
            <person name="Rosen B."/>
            <person name="Chan A."/>
            <person name="Zhou S."/>
            <person name="Gentzbittel L."/>
            <person name="Childs K.L."/>
            <person name="Yandell M."/>
            <person name="Gundlach H."/>
            <person name="Mayer K.F."/>
            <person name="Schwartz D.C."/>
            <person name="Town C.D."/>
        </authorList>
    </citation>
    <scope>GENOME REANNOTATION</scope>
    <source>
        <strain evidence="4 5">cv. Jemalong A17</strain>
    </source>
</reference>
<dbReference type="Proteomes" id="UP000002051">
    <property type="component" value="Chromosome 4"/>
</dbReference>
<reference evidence="3 5" key="1">
    <citation type="journal article" date="2011" name="Nature">
        <title>The Medicago genome provides insight into the evolution of rhizobial symbioses.</title>
        <authorList>
            <person name="Young N.D."/>
            <person name="Debelle F."/>
            <person name="Oldroyd G.E."/>
            <person name="Geurts R."/>
            <person name="Cannon S.B."/>
            <person name="Udvardi M.K."/>
            <person name="Benedito V.A."/>
            <person name="Mayer K.F."/>
            <person name="Gouzy J."/>
            <person name="Schoof H."/>
            <person name="Van de Peer Y."/>
            <person name="Proost S."/>
            <person name="Cook D.R."/>
            <person name="Meyers B.C."/>
            <person name="Spannagl M."/>
            <person name="Cheung F."/>
            <person name="De Mita S."/>
            <person name="Krishnakumar V."/>
            <person name="Gundlach H."/>
            <person name="Zhou S."/>
            <person name="Mudge J."/>
            <person name="Bharti A.K."/>
            <person name="Murray J.D."/>
            <person name="Naoumkina M.A."/>
            <person name="Rosen B."/>
            <person name="Silverstein K.A."/>
            <person name="Tang H."/>
            <person name="Rombauts S."/>
            <person name="Zhao P.X."/>
            <person name="Zhou P."/>
            <person name="Barbe V."/>
            <person name="Bardou P."/>
            <person name="Bechner M."/>
            <person name="Bellec A."/>
            <person name="Berger A."/>
            <person name="Berges H."/>
            <person name="Bidwell S."/>
            <person name="Bisseling T."/>
            <person name="Choisne N."/>
            <person name="Couloux A."/>
            <person name="Denny R."/>
            <person name="Deshpande S."/>
            <person name="Dai X."/>
            <person name="Doyle J.J."/>
            <person name="Dudez A.M."/>
            <person name="Farmer A.D."/>
            <person name="Fouteau S."/>
            <person name="Franken C."/>
            <person name="Gibelin C."/>
            <person name="Gish J."/>
            <person name="Goldstein S."/>
            <person name="Gonzalez A.J."/>
            <person name="Green P.J."/>
            <person name="Hallab A."/>
            <person name="Hartog M."/>
            <person name="Hua A."/>
            <person name="Humphray S.J."/>
            <person name="Jeong D.H."/>
            <person name="Jing Y."/>
            <person name="Jocker A."/>
            <person name="Kenton S.M."/>
            <person name="Kim D.J."/>
            <person name="Klee K."/>
            <person name="Lai H."/>
            <person name="Lang C."/>
            <person name="Lin S."/>
            <person name="Macmil S.L."/>
            <person name="Magdelenat G."/>
            <person name="Matthews L."/>
            <person name="McCorrison J."/>
            <person name="Monaghan E.L."/>
            <person name="Mun J.H."/>
            <person name="Najar F.Z."/>
            <person name="Nicholson C."/>
            <person name="Noirot C."/>
            <person name="O'Bleness M."/>
            <person name="Paule C.R."/>
            <person name="Poulain J."/>
            <person name="Prion F."/>
            <person name="Qin B."/>
            <person name="Qu C."/>
            <person name="Retzel E.F."/>
            <person name="Riddle C."/>
            <person name="Sallet E."/>
            <person name="Samain S."/>
            <person name="Samson N."/>
            <person name="Sanders I."/>
            <person name="Saurat O."/>
            <person name="Scarpelli C."/>
            <person name="Schiex T."/>
            <person name="Segurens B."/>
            <person name="Severin A.J."/>
            <person name="Sherrier D.J."/>
            <person name="Shi R."/>
            <person name="Sims S."/>
            <person name="Singer S.R."/>
            <person name="Sinharoy S."/>
            <person name="Sterck L."/>
            <person name="Viollet A."/>
            <person name="Wang B.B."/>
            <person name="Wang K."/>
            <person name="Wang M."/>
            <person name="Wang X."/>
            <person name="Warfsmann J."/>
            <person name="Weissenbach J."/>
            <person name="White D.D."/>
            <person name="White J.D."/>
            <person name="Wiley G.B."/>
            <person name="Wincker P."/>
            <person name="Xing Y."/>
            <person name="Yang L."/>
            <person name="Yao Z."/>
            <person name="Ying F."/>
            <person name="Zhai J."/>
            <person name="Zhou L."/>
            <person name="Zuber A."/>
            <person name="Denarie J."/>
            <person name="Dixon R.A."/>
            <person name="May G.D."/>
            <person name="Schwartz D.C."/>
            <person name="Rogers J."/>
            <person name="Quetier F."/>
            <person name="Town C.D."/>
            <person name="Roe B.A."/>
        </authorList>
    </citation>
    <scope>NUCLEOTIDE SEQUENCE [LARGE SCALE GENOMIC DNA]</scope>
    <source>
        <strain evidence="3">A17</strain>
        <strain evidence="4 5">cv. Jemalong A17</strain>
    </source>
</reference>
<keyword evidence="5" id="KW-1185">Reference proteome</keyword>
<gene>
    <name evidence="3" type="ordered locus">MTR_4g091420</name>
</gene>
<reference evidence="4" key="3">
    <citation type="submission" date="2015-04" db="UniProtKB">
        <authorList>
            <consortium name="EnsemblPlants"/>
        </authorList>
    </citation>
    <scope>IDENTIFICATION</scope>
    <source>
        <strain evidence="4">cv. Jemalong A17</strain>
    </source>
</reference>
<dbReference type="EMBL" id="CM001220">
    <property type="protein sequence ID" value="AES90458.1"/>
    <property type="molecule type" value="Genomic_DNA"/>
</dbReference>
<dbReference type="AlphaFoldDB" id="G7JRW7"/>
<keyword evidence="2" id="KW-0472">Membrane</keyword>
<proteinExistence type="predicted"/>
<name>G7JRW7_MEDTR</name>
<sequence>MEQRFYLSSTNHSCPGASLAGHPILVAGALQTMTGVLIAIGFGWMCSSPLASCGSVRGAPTYSPGMHPNLRVRGKKD</sequence>
<dbReference type="PaxDb" id="3880-AES90458"/>
<organism evidence="3 5">
    <name type="scientific">Medicago truncatula</name>
    <name type="common">Barrel medic</name>
    <name type="synonym">Medicago tribuloides</name>
    <dbReference type="NCBI Taxonomy" id="3880"/>
    <lineage>
        <taxon>Eukaryota</taxon>
        <taxon>Viridiplantae</taxon>
        <taxon>Streptophyta</taxon>
        <taxon>Embryophyta</taxon>
        <taxon>Tracheophyta</taxon>
        <taxon>Spermatophyta</taxon>
        <taxon>Magnoliopsida</taxon>
        <taxon>eudicotyledons</taxon>
        <taxon>Gunneridae</taxon>
        <taxon>Pentapetalae</taxon>
        <taxon>rosids</taxon>
        <taxon>fabids</taxon>
        <taxon>Fabales</taxon>
        <taxon>Fabaceae</taxon>
        <taxon>Papilionoideae</taxon>
        <taxon>50 kb inversion clade</taxon>
        <taxon>NPAAA clade</taxon>
        <taxon>Hologalegina</taxon>
        <taxon>IRL clade</taxon>
        <taxon>Trifolieae</taxon>
        <taxon>Medicago</taxon>
    </lineage>
</organism>
<evidence type="ECO:0000313" key="5">
    <source>
        <dbReference type="Proteomes" id="UP000002051"/>
    </source>
</evidence>
<dbReference type="HOGENOM" id="CLU_2641860_0_0_1"/>
<keyword evidence="2" id="KW-1133">Transmembrane helix</keyword>
<feature type="region of interest" description="Disordered" evidence="1">
    <location>
        <begin position="57"/>
        <end position="77"/>
    </location>
</feature>
<evidence type="ECO:0000313" key="3">
    <source>
        <dbReference type="EMBL" id="AES90458.1"/>
    </source>
</evidence>
<feature type="transmembrane region" description="Helical" evidence="2">
    <location>
        <begin position="20"/>
        <end position="42"/>
    </location>
</feature>
<accession>G7JRW7</accession>